<accession>A0AAV7UP50</accession>
<evidence type="ECO:0000313" key="1">
    <source>
        <dbReference type="EMBL" id="KAJ1190819.1"/>
    </source>
</evidence>
<proteinExistence type="predicted"/>
<dbReference type="AlphaFoldDB" id="A0AAV7UP50"/>
<dbReference type="EMBL" id="JANPWB010000004">
    <property type="protein sequence ID" value="KAJ1190819.1"/>
    <property type="molecule type" value="Genomic_DNA"/>
</dbReference>
<comment type="caution">
    <text evidence="1">The sequence shown here is derived from an EMBL/GenBank/DDBJ whole genome shotgun (WGS) entry which is preliminary data.</text>
</comment>
<dbReference type="Proteomes" id="UP001066276">
    <property type="component" value="Chromosome 2_2"/>
</dbReference>
<evidence type="ECO:0000313" key="2">
    <source>
        <dbReference type="Proteomes" id="UP001066276"/>
    </source>
</evidence>
<reference evidence="1" key="1">
    <citation type="journal article" date="2022" name="bioRxiv">
        <title>Sequencing and chromosome-scale assembly of the giantPleurodeles waltlgenome.</title>
        <authorList>
            <person name="Brown T."/>
            <person name="Elewa A."/>
            <person name="Iarovenko S."/>
            <person name="Subramanian E."/>
            <person name="Araus A.J."/>
            <person name="Petzold A."/>
            <person name="Susuki M."/>
            <person name="Suzuki K.-i.T."/>
            <person name="Hayashi T."/>
            <person name="Toyoda A."/>
            <person name="Oliveira C."/>
            <person name="Osipova E."/>
            <person name="Leigh N.D."/>
            <person name="Simon A."/>
            <person name="Yun M.H."/>
        </authorList>
    </citation>
    <scope>NUCLEOTIDE SEQUENCE</scope>
    <source>
        <strain evidence="1">20211129_DDA</strain>
        <tissue evidence="1">Liver</tissue>
    </source>
</reference>
<protein>
    <submittedName>
        <fullName evidence="1">Uncharacterized protein</fullName>
    </submittedName>
</protein>
<sequence length="144" mass="16185">MVARAAPREQEELLKDALSRTVKTPRVRRETVERLALRGIEALLCFLEQLLVHAQVRNPKLCEKIIMISKTSSGSEAAEAVDASLGIRGCYSGYIADVKERMEKRLLQQQYCICHRKRAVYLIISKSVLRGGSSRAILFEGVIL</sequence>
<organism evidence="1 2">
    <name type="scientific">Pleurodeles waltl</name>
    <name type="common">Iberian ribbed newt</name>
    <dbReference type="NCBI Taxonomy" id="8319"/>
    <lineage>
        <taxon>Eukaryota</taxon>
        <taxon>Metazoa</taxon>
        <taxon>Chordata</taxon>
        <taxon>Craniata</taxon>
        <taxon>Vertebrata</taxon>
        <taxon>Euteleostomi</taxon>
        <taxon>Amphibia</taxon>
        <taxon>Batrachia</taxon>
        <taxon>Caudata</taxon>
        <taxon>Salamandroidea</taxon>
        <taxon>Salamandridae</taxon>
        <taxon>Pleurodelinae</taxon>
        <taxon>Pleurodeles</taxon>
    </lineage>
</organism>
<name>A0AAV7UP50_PLEWA</name>
<keyword evidence="2" id="KW-1185">Reference proteome</keyword>
<gene>
    <name evidence="1" type="ORF">NDU88_000138</name>
</gene>